<evidence type="ECO:0000313" key="3">
    <source>
        <dbReference type="EMBL" id="EFV94410.1"/>
    </source>
</evidence>
<accession>E7RYT6</accession>
<name>E7RYT6_9BURK</name>
<comment type="caution">
    <text evidence="3">The sequence shown here is derived from an EMBL/GenBank/DDBJ whole genome shotgun (WGS) entry which is preliminary data.</text>
</comment>
<dbReference type="Proteomes" id="UP000011021">
    <property type="component" value="Unassembled WGS sequence"/>
</dbReference>
<keyword evidence="4" id="KW-1185">Reference proteome</keyword>
<evidence type="ECO:0000256" key="1">
    <source>
        <dbReference type="SAM" id="MobiDB-lite"/>
    </source>
</evidence>
<protein>
    <recommendedName>
        <fullName evidence="5">Tat pathway signal sequence domain protein</fullName>
    </recommendedName>
</protein>
<dbReference type="EMBL" id="AEQP01000020">
    <property type="protein sequence ID" value="EFV94410.1"/>
    <property type="molecule type" value="Genomic_DNA"/>
</dbReference>
<feature type="chain" id="PRO_5003221690" description="Tat pathway signal sequence domain protein" evidence="2">
    <location>
        <begin position="24"/>
        <end position="375"/>
    </location>
</feature>
<feature type="compositionally biased region" description="Low complexity" evidence="1">
    <location>
        <begin position="63"/>
        <end position="80"/>
    </location>
</feature>
<evidence type="ECO:0008006" key="5">
    <source>
        <dbReference type="Google" id="ProtNLM"/>
    </source>
</evidence>
<organism evidence="3 4">
    <name type="scientific">Lautropia mirabilis ATCC 51599</name>
    <dbReference type="NCBI Taxonomy" id="887898"/>
    <lineage>
        <taxon>Bacteria</taxon>
        <taxon>Pseudomonadati</taxon>
        <taxon>Pseudomonadota</taxon>
        <taxon>Betaproteobacteria</taxon>
        <taxon>Burkholderiales</taxon>
        <taxon>Burkholderiaceae</taxon>
        <taxon>Lautropia</taxon>
    </lineage>
</organism>
<reference evidence="3 4" key="1">
    <citation type="submission" date="2010-12" db="EMBL/GenBank/DDBJ databases">
        <authorList>
            <person name="Muzny D."/>
            <person name="Qin X."/>
            <person name="Deng J."/>
            <person name="Jiang H."/>
            <person name="Liu Y."/>
            <person name="Qu J."/>
            <person name="Song X.-Z."/>
            <person name="Zhang L."/>
            <person name="Thornton R."/>
            <person name="Coyle M."/>
            <person name="Francisco L."/>
            <person name="Jackson L."/>
            <person name="Javaid M."/>
            <person name="Korchina V."/>
            <person name="Kovar C."/>
            <person name="Mata R."/>
            <person name="Mathew T."/>
            <person name="Ngo R."/>
            <person name="Nguyen L."/>
            <person name="Nguyen N."/>
            <person name="Okwuonu G."/>
            <person name="Ongeri F."/>
            <person name="Pham C."/>
            <person name="Simmons D."/>
            <person name="Wilczek-Boney K."/>
            <person name="Hale W."/>
            <person name="Jakkamsetti A."/>
            <person name="Pham P."/>
            <person name="Ruth R."/>
            <person name="San Lucas F."/>
            <person name="Warren J."/>
            <person name="Zhang J."/>
            <person name="Zhao Z."/>
            <person name="Zhou C."/>
            <person name="Zhu D."/>
            <person name="Lee S."/>
            <person name="Bess C."/>
            <person name="Blankenburg K."/>
            <person name="Forbes L."/>
            <person name="Fu Q."/>
            <person name="Gubbala S."/>
            <person name="Hirani K."/>
            <person name="Jayaseelan J.C."/>
            <person name="Lara F."/>
            <person name="Munidasa M."/>
            <person name="Palculict T."/>
            <person name="Patil S."/>
            <person name="Pu L.-L."/>
            <person name="Saada N."/>
            <person name="Tang L."/>
            <person name="Weissenberger G."/>
            <person name="Zhu Y."/>
            <person name="Hemphill L."/>
            <person name="Shang Y."/>
            <person name="Youmans B."/>
            <person name="Ayvaz T."/>
            <person name="Ross M."/>
            <person name="Santibanez J."/>
            <person name="Aqrawi P."/>
            <person name="Gross S."/>
            <person name="Joshi V."/>
            <person name="Fowler G."/>
            <person name="Nazareth L."/>
            <person name="Reid J."/>
            <person name="Worley K."/>
            <person name="Petrosino J."/>
            <person name="Highlander S."/>
            <person name="Gibbs R."/>
        </authorList>
    </citation>
    <scope>NUCLEOTIDE SEQUENCE [LARGE SCALE GENOMIC DNA]</scope>
    <source>
        <strain evidence="3 4">ATCC 51599</strain>
    </source>
</reference>
<evidence type="ECO:0000256" key="2">
    <source>
        <dbReference type="SAM" id="SignalP"/>
    </source>
</evidence>
<sequence>MMKNRFRVPMTAAALALLLTACGGGGGGGTEGKAVSASPQAPTHLDPIAGAVSAPNPGSSNNATSTPVAPTASPATPTVTPDDDRAGRNQAASPDGNQPPAPSAVAALSPQGVRGEVLLSMLDQRPCDNFGVLSFAPDGNPVPEAQDDTPETVFGTTLSQPGNHETGSNYVRRPGVDGNPSHAPNAICSDDQMYAPARPGTTYVIHQDSNPVYRFTPASVKRGFHYFGARLSLRVSNDEFSIGNVVHLAEKQDPGRAYAEAHPEAQEPDVQRYEWTADSDLTIRNGALVPFGMLKEWKEGNLSYQIMLVRGEQPGQAKLCWNTHLQHVKRLHCTVWNVPTNFRQGTLMKVQQYVADDRSTYEGEKGTSYWRAGNN</sequence>
<gene>
    <name evidence="3" type="ORF">HMPREF0551_1850</name>
</gene>
<dbReference type="STRING" id="887898.HMPREF0551_1850"/>
<dbReference type="RefSeq" id="WP_005674203.1">
    <property type="nucleotide sequence ID" value="NZ_CP146288.1"/>
</dbReference>
<dbReference type="HOGENOM" id="CLU_643717_0_0_4"/>
<feature type="region of interest" description="Disordered" evidence="1">
    <location>
        <begin position="26"/>
        <end position="106"/>
    </location>
</feature>
<feature type="signal peptide" evidence="2">
    <location>
        <begin position="1"/>
        <end position="23"/>
    </location>
</feature>
<dbReference type="PROSITE" id="PS51257">
    <property type="entry name" value="PROKAR_LIPOPROTEIN"/>
    <property type="match status" value="1"/>
</dbReference>
<evidence type="ECO:0000313" key="4">
    <source>
        <dbReference type="Proteomes" id="UP000011021"/>
    </source>
</evidence>
<proteinExistence type="predicted"/>
<dbReference type="AlphaFoldDB" id="E7RYT6"/>
<keyword evidence="2" id="KW-0732">Signal</keyword>